<comment type="similarity">
    <text evidence="1">Belongs to the caleosin family.</text>
</comment>
<evidence type="ECO:0000313" key="3">
    <source>
        <dbReference type="EMBL" id="PNH11858.1"/>
    </source>
</evidence>
<dbReference type="InterPro" id="IPR002048">
    <property type="entry name" value="EF_hand_dom"/>
</dbReference>
<keyword evidence="4" id="KW-1185">Reference proteome</keyword>
<feature type="domain" description="EF-hand" evidence="2">
    <location>
        <begin position="84"/>
        <end position="119"/>
    </location>
</feature>
<dbReference type="AlphaFoldDB" id="A0A2J8AH52"/>
<dbReference type="Proteomes" id="UP000236333">
    <property type="component" value="Unassembled WGS sequence"/>
</dbReference>
<comment type="caution">
    <text evidence="3">The sequence shown here is derived from an EMBL/GenBank/DDBJ whole genome shotgun (WGS) entry which is preliminary data.</text>
</comment>
<dbReference type="PANTHER" id="PTHR31495:SF0">
    <property type="entry name" value="BINDING PROTEIN CALEOSIN, PUTATIVE (AFU_ORTHOLOGUE AFUA_5G13750)-RELATED"/>
    <property type="match status" value="1"/>
</dbReference>
<reference evidence="3 4" key="1">
    <citation type="journal article" date="2017" name="Mol. Biol. Evol.">
        <title>The 4-celled Tetrabaena socialis nuclear genome reveals the essential components for genetic control of cell number at the origin of multicellularity in the volvocine lineage.</title>
        <authorList>
            <person name="Featherston J."/>
            <person name="Arakaki Y."/>
            <person name="Hanschen E.R."/>
            <person name="Ferris P.J."/>
            <person name="Michod R.E."/>
            <person name="Olson B.J.S.C."/>
            <person name="Nozaki H."/>
            <person name="Durand P.M."/>
        </authorList>
    </citation>
    <scope>NUCLEOTIDE SEQUENCE [LARGE SCALE GENOMIC DNA]</scope>
    <source>
        <strain evidence="3 4">NIES-571</strain>
    </source>
</reference>
<dbReference type="OrthoDB" id="538903at2759"/>
<organism evidence="3 4">
    <name type="scientific">Tetrabaena socialis</name>
    <dbReference type="NCBI Taxonomy" id="47790"/>
    <lineage>
        <taxon>Eukaryota</taxon>
        <taxon>Viridiplantae</taxon>
        <taxon>Chlorophyta</taxon>
        <taxon>core chlorophytes</taxon>
        <taxon>Chlorophyceae</taxon>
        <taxon>CS clade</taxon>
        <taxon>Chlamydomonadales</taxon>
        <taxon>Tetrabaenaceae</taxon>
        <taxon>Tetrabaena</taxon>
    </lineage>
</organism>
<gene>
    <name evidence="3" type="ORF">TSOC_001265</name>
</gene>
<sequence>MFFSSSLSPRAPPAPGFRYLLRRLLPEPLNSLVALPVALAAQVPLAWATGDSWLLDPRLLVRVRNAHRVVHGSNSKAWDRSGHFTAARFEALLSKYDRGGKGGLTLGEVLQMLRGQANLGDVVGIVASSAEWLLTWALLRDATGVLRREDIRGMYDGTAFYRLAERNGYKHYGMRSARAAAVQKGYA</sequence>
<dbReference type="GO" id="GO:0005509">
    <property type="term" value="F:calcium ion binding"/>
    <property type="evidence" value="ECO:0007669"/>
    <property type="project" value="InterPro"/>
</dbReference>
<evidence type="ECO:0000256" key="1">
    <source>
        <dbReference type="ARBA" id="ARBA00006765"/>
    </source>
</evidence>
<evidence type="ECO:0000259" key="2">
    <source>
        <dbReference type="PROSITE" id="PS50222"/>
    </source>
</evidence>
<dbReference type="PROSITE" id="PS50222">
    <property type="entry name" value="EF_HAND_2"/>
    <property type="match status" value="1"/>
</dbReference>
<protein>
    <submittedName>
        <fullName evidence="3">Peroxygenase</fullName>
    </submittedName>
</protein>
<name>A0A2J8AH52_9CHLO</name>
<dbReference type="GO" id="GO:0004497">
    <property type="term" value="F:monooxygenase activity"/>
    <property type="evidence" value="ECO:0007669"/>
    <property type="project" value="TreeGrafter"/>
</dbReference>
<evidence type="ECO:0000313" key="4">
    <source>
        <dbReference type="Proteomes" id="UP000236333"/>
    </source>
</evidence>
<dbReference type="InterPro" id="IPR007736">
    <property type="entry name" value="Caleosin-related"/>
</dbReference>
<dbReference type="PANTHER" id="PTHR31495">
    <property type="entry name" value="PEROXYGENASE 3-RELATED"/>
    <property type="match status" value="1"/>
</dbReference>
<proteinExistence type="inferred from homology"/>
<dbReference type="EMBL" id="PGGS01000020">
    <property type="protein sequence ID" value="PNH11858.1"/>
    <property type="molecule type" value="Genomic_DNA"/>
</dbReference>
<dbReference type="Pfam" id="PF05042">
    <property type="entry name" value="Caleosin"/>
    <property type="match status" value="1"/>
</dbReference>
<accession>A0A2J8AH52</accession>